<evidence type="ECO:0000256" key="1">
    <source>
        <dbReference type="SAM" id="MobiDB-lite"/>
    </source>
</evidence>
<reference evidence="2 3" key="1">
    <citation type="journal article" date="2014" name="Genome Announc.">
        <title>Complete Genome Sequence of Ehrlichia muris Strain AS145T, a Model Monocytotropic Ehrlichia Strain.</title>
        <authorList>
            <person name="Thirumalapura N.R."/>
            <person name="Qin X."/>
            <person name="Kuriakose J.A."/>
            <person name="Walker D.H."/>
        </authorList>
    </citation>
    <scope>NUCLEOTIDE SEQUENCE [LARGE SCALE GENOMIC DNA]</scope>
    <source>
        <strain evidence="3">AS154</strain>
    </source>
</reference>
<dbReference type="Proteomes" id="UP000018689">
    <property type="component" value="Chromosome"/>
</dbReference>
<evidence type="ECO:0000313" key="3">
    <source>
        <dbReference type="Proteomes" id="UP000018689"/>
    </source>
</evidence>
<protein>
    <submittedName>
        <fullName evidence="2">Uncharacterized protein</fullName>
    </submittedName>
</protein>
<evidence type="ECO:0000313" key="2">
    <source>
        <dbReference type="EMBL" id="AHC39398.1"/>
    </source>
</evidence>
<gene>
    <name evidence="2" type="ORF">EMUR_03300</name>
</gene>
<organism evidence="2 3">
    <name type="scientific">Ehrlichia muris AS145</name>
    <dbReference type="NCBI Taxonomy" id="1423892"/>
    <lineage>
        <taxon>Bacteria</taxon>
        <taxon>Pseudomonadati</taxon>
        <taxon>Pseudomonadota</taxon>
        <taxon>Alphaproteobacteria</taxon>
        <taxon>Rickettsiales</taxon>
        <taxon>Anaplasmataceae</taxon>
        <taxon>Ehrlichia</taxon>
    </lineage>
</organism>
<feature type="compositionally biased region" description="Basic and acidic residues" evidence="1">
    <location>
        <begin position="103"/>
        <end position="121"/>
    </location>
</feature>
<proteinExistence type="predicted"/>
<feature type="compositionally biased region" description="Basic and acidic residues" evidence="1">
    <location>
        <begin position="128"/>
        <end position="150"/>
    </location>
</feature>
<dbReference type="PATRIC" id="fig|1423892.3.peg.670"/>
<dbReference type="HOGENOM" id="CLU_1666645_0_0_5"/>
<dbReference type="KEGG" id="emr:EMUR_03300"/>
<accession>V9R7Y0</accession>
<keyword evidence="3" id="KW-1185">Reference proteome</keyword>
<dbReference type="AlphaFoldDB" id="V9R7Y0"/>
<feature type="region of interest" description="Disordered" evidence="1">
    <location>
        <begin position="41"/>
        <end position="158"/>
    </location>
</feature>
<sequence>MIISFINSTVGFTYDLHSSGNAYDVNTKDIKYLDKKKSANYDESYAERNDDDLDDAKEDMYDDEFDDDEEDMYDDEFDDDEEDMYDDEFDDDEEGMSIEGNDDATKDVNDQDINIKSKKISDSSLLKSGDEKKDQQLKVPDKNVVEDKSNGKKKLLKY</sequence>
<dbReference type="STRING" id="1423892.EMUR_03300"/>
<dbReference type="EMBL" id="CP006917">
    <property type="protein sequence ID" value="AHC39398.1"/>
    <property type="molecule type" value="Genomic_DNA"/>
</dbReference>
<feature type="compositionally biased region" description="Acidic residues" evidence="1">
    <location>
        <begin position="49"/>
        <end position="102"/>
    </location>
</feature>
<name>V9R7Y0_9RICK</name>